<dbReference type="InterPro" id="IPR003593">
    <property type="entry name" value="AAA+_ATPase"/>
</dbReference>
<dbReference type="PANTHER" id="PTHR10763:SF23">
    <property type="entry name" value="ORIGIN RECOGNITION COMPLEX SUBUNIT 1"/>
    <property type="match status" value="1"/>
</dbReference>
<dbReference type="GO" id="GO:0003677">
    <property type="term" value="F:DNA binding"/>
    <property type="evidence" value="ECO:0007669"/>
    <property type="project" value="UniProtKB-KW"/>
</dbReference>
<protein>
    <recommendedName>
        <fullName evidence="7">AAA+ ATPase domain-containing protein</fullName>
    </recommendedName>
</protein>
<dbReference type="InterPro" id="IPR050311">
    <property type="entry name" value="ORC1/CDC6"/>
</dbReference>
<dbReference type="InterPro" id="IPR054425">
    <property type="entry name" value="Cdc6_ORC1-like_ATPase_lid"/>
</dbReference>
<evidence type="ECO:0000259" key="7">
    <source>
        <dbReference type="SMART" id="SM00382"/>
    </source>
</evidence>
<feature type="compositionally biased region" description="Polar residues" evidence="6">
    <location>
        <begin position="49"/>
        <end position="58"/>
    </location>
</feature>
<evidence type="ECO:0000256" key="3">
    <source>
        <dbReference type="ARBA" id="ARBA00022705"/>
    </source>
</evidence>
<dbReference type="EMBL" id="JABMIG020000040">
    <property type="protein sequence ID" value="KAL3799309.1"/>
    <property type="molecule type" value="Genomic_DNA"/>
</dbReference>
<gene>
    <name evidence="8" type="ORF">HJC23_013034</name>
</gene>
<feature type="region of interest" description="Disordered" evidence="6">
    <location>
        <begin position="1"/>
        <end position="60"/>
    </location>
</feature>
<keyword evidence="3" id="KW-0235">DNA replication</keyword>
<organism evidence="8 9">
    <name type="scientific">Cyclotella cryptica</name>
    <dbReference type="NCBI Taxonomy" id="29204"/>
    <lineage>
        <taxon>Eukaryota</taxon>
        <taxon>Sar</taxon>
        <taxon>Stramenopiles</taxon>
        <taxon>Ochrophyta</taxon>
        <taxon>Bacillariophyta</taxon>
        <taxon>Coscinodiscophyceae</taxon>
        <taxon>Thalassiosirophycidae</taxon>
        <taxon>Stephanodiscales</taxon>
        <taxon>Stephanodiscaceae</taxon>
        <taxon>Cyclotella</taxon>
    </lineage>
</organism>
<dbReference type="InterPro" id="IPR003959">
    <property type="entry name" value="ATPase_AAA_core"/>
</dbReference>
<accession>A0ABD3QGS9</accession>
<dbReference type="SUPFAM" id="SSF52540">
    <property type="entry name" value="P-loop containing nucleoside triphosphate hydrolases"/>
    <property type="match status" value="1"/>
</dbReference>
<keyword evidence="5" id="KW-0539">Nucleus</keyword>
<dbReference type="InterPro" id="IPR027417">
    <property type="entry name" value="P-loop_NTPase"/>
</dbReference>
<evidence type="ECO:0000256" key="2">
    <source>
        <dbReference type="ARBA" id="ARBA00008398"/>
    </source>
</evidence>
<proteinExistence type="inferred from homology"/>
<dbReference type="GO" id="GO:0005634">
    <property type="term" value="C:nucleus"/>
    <property type="evidence" value="ECO:0007669"/>
    <property type="project" value="UniProtKB-SubCell"/>
</dbReference>
<dbReference type="CDD" id="cd00009">
    <property type="entry name" value="AAA"/>
    <property type="match status" value="1"/>
</dbReference>
<evidence type="ECO:0000313" key="9">
    <source>
        <dbReference type="Proteomes" id="UP001516023"/>
    </source>
</evidence>
<dbReference type="Pfam" id="PF00004">
    <property type="entry name" value="AAA"/>
    <property type="match status" value="1"/>
</dbReference>
<comment type="similarity">
    <text evidence="2">Belongs to the ORC1 family.</text>
</comment>
<dbReference type="PANTHER" id="PTHR10763">
    <property type="entry name" value="CELL DIVISION CONTROL PROTEIN 6-RELATED"/>
    <property type="match status" value="1"/>
</dbReference>
<evidence type="ECO:0000256" key="5">
    <source>
        <dbReference type="ARBA" id="ARBA00023242"/>
    </source>
</evidence>
<name>A0ABD3QGS9_9STRA</name>
<feature type="domain" description="AAA+ ATPase" evidence="7">
    <location>
        <begin position="995"/>
        <end position="1180"/>
    </location>
</feature>
<comment type="subcellular location">
    <subcellularLocation>
        <location evidence="1">Nucleus</location>
    </subcellularLocation>
</comment>
<evidence type="ECO:0000313" key="8">
    <source>
        <dbReference type="EMBL" id="KAL3799309.1"/>
    </source>
</evidence>
<evidence type="ECO:0000256" key="1">
    <source>
        <dbReference type="ARBA" id="ARBA00004123"/>
    </source>
</evidence>
<dbReference type="Gene3D" id="3.40.50.300">
    <property type="entry name" value="P-loop containing nucleotide triphosphate hydrolases"/>
    <property type="match status" value="1"/>
</dbReference>
<dbReference type="Gene3D" id="1.10.8.60">
    <property type="match status" value="1"/>
</dbReference>
<comment type="caution">
    <text evidence="8">The sequence shown here is derived from an EMBL/GenBank/DDBJ whole genome shotgun (WGS) entry which is preliminary data.</text>
</comment>
<reference evidence="8 9" key="1">
    <citation type="journal article" date="2020" name="G3 (Bethesda)">
        <title>Improved Reference Genome for Cyclotella cryptica CCMP332, a Model for Cell Wall Morphogenesis, Salinity Adaptation, and Lipid Production in Diatoms (Bacillariophyta).</title>
        <authorList>
            <person name="Roberts W.R."/>
            <person name="Downey K.M."/>
            <person name="Ruck E.C."/>
            <person name="Traller J.C."/>
            <person name="Alverson A.J."/>
        </authorList>
    </citation>
    <scope>NUCLEOTIDE SEQUENCE [LARGE SCALE GENOMIC DNA]</scope>
    <source>
        <strain evidence="8 9">CCMP332</strain>
    </source>
</reference>
<dbReference type="GO" id="GO:0006260">
    <property type="term" value="P:DNA replication"/>
    <property type="evidence" value="ECO:0007669"/>
    <property type="project" value="UniProtKB-KW"/>
</dbReference>
<dbReference type="Pfam" id="PF22606">
    <property type="entry name" value="Cdc6-ORC-like_ATPase_lid"/>
    <property type="match status" value="1"/>
</dbReference>
<evidence type="ECO:0000256" key="6">
    <source>
        <dbReference type="SAM" id="MobiDB-lite"/>
    </source>
</evidence>
<sequence length="1395" mass="158887">MAKTPTSSRQKTPSKRSHPHSAKSCTKKSKAAPKSHVVSKKQNNETDAKSTVSSSGSPDNGIECIHPPIVSNDGILCQDANSQFYYFLDMVPRTNTFSTDDPVEESETDVLWRVQVGDFVCIQVTHSNDRGVYPPGKVRKSPPFSVRWRPCQILSIFRKHDPELGRWGSLQVELRWFYRLSDLDARNRRHEQRSCDKKWIKDEIFESCHVAVLDAGLLLGQVALKRTRERDMINECLEEIVPSSMHVCYRYYLHQEQDILHLFDRDNLMSRGLECSKQLQQRKELRTKTYSYLKLAIPRDEGYQGNSKDQNILNVPPPSLFVKHSSREFYSSCFLSYPWSMMTHRSLLHRRGDFPKWQLCVGDLVAVPCEESEPPIGVDRIPGRDKWYPYCQPWSPAQVTAIYRVGAPQSDSYQDLNPRFASEVQVRIRWFYRVSEAMSATKETKKRDQLKAISVDKNRTAEEIFEGKDLSEITCDTILGPVRIDDHHMNHPRKTFYATSYEDDSPVPKFMVQNRRVCNLMFPSMRKVENTVDTLVQRGLSACDVFNNLNQMTTYRDKVLMDRKKRAEDMERFLSVIANTDPIKNGKITDGACSFTAASETEVGCSAKKVLPQKRRLHFDKSPSDSLRSGRKKSLKSEELREVHSCTPCDISEETVPDVDETEVPRVFCRKAPFHVDVSSQKSFYDEIEIQPPFDSYHHTFRSKIKSSQSGGPWIVRMGDTVILQIESQSKGVSCGQYPFDVAWSPVEIVSIYRVHSTKESCLELREIIDNNGTESTFDVICGNNGANDVRLEVRWLYRSHELPGQGKATSATESQVDQCELEEVFETDHLDFCSADSILSPLRIHKDRRPKVQLSDTVDGMPCIHFYSCRFWSIHRKSFVPSGSHSSREERGRMHSTFFGKHGTAKAALNRLYGFHAKHKVPLVDRRSLSWKEAFQSAIKTLSLAEAAEDVQLHGMELTCRENERRQISDFLKAAICGRQRQNSDDANDTNMTIKNSIFIAGPPGTGKTASVRSVIAELQQQQIIGQVPEFRFIELNGMEMRNPYDAYIKFWEAISGIKKEKLQAGEAAAALDNFFTNEDDDYGEYEDDVASKPVTVLLLDEIDYLVTDKETVLYSFFDWPLRALQSAKLIVLFLPCTNYRNNPLAVVGISNTLNLPDRLSPKLSSRLGQKRVYFGAYNTEEIQAIIKKRLGMTGDVHDPLTDVFEIDSLRFVARKTANKSGDIRKAFHICKVAAENVYEAVTTGRRPLEEGARPLVRTDDVSKASRDMFHNTVYKAIACSTNYQALLLIAIGALMKAGRGDGKFTVQEIRTKIESISDASGERRYDARLSWSDLIYMMSRLGDAGIISMTYPNLSNPWPLIATSLSPYEIYSAYKNSRHASLANKYLSDPRMW</sequence>
<feature type="compositionally biased region" description="Polar residues" evidence="6">
    <location>
        <begin position="1"/>
        <end position="11"/>
    </location>
</feature>
<feature type="compositionally biased region" description="Basic residues" evidence="6">
    <location>
        <begin position="12"/>
        <end position="39"/>
    </location>
</feature>
<dbReference type="SMART" id="SM00382">
    <property type="entry name" value="AAA"/>
    <property type="match status" value="1"/>
</dbReference>
<dbReference type="Proteomes" id="UP001516023">
    <property type="component" value="Unassembled WGS sequence"/>
</dbReference>
<keyword evidence="4" id="KW-0238">DNA-binding</keyword>
<evidence type="ECO:0000256" key="4">
    <source>
        <dbReference type="ARBA" id="ARBA00023125"/>
    </source>
</evidence>
<keyword evidence="9" id="KW-1185">Reference proteome</keyword>